<dbReference type="UniPathway" id="UPA00031">
    <property type="reaction ID" value="UER00006"/>
</dbReference>
<dbReference type="OrthoDB" id="9801867at2"/>
<keyword evidence="13" id="KW-0368">Histidine biosynthesis</keyword>
<dbReference type="STRING" id="872965.SE16_06115"/>
<protein>
    <recommendedName>
        <fullName evidence="6 15">ATP phosphoribosyltransferase</fullName>
        <ecNumber evidence="5 15">2.4.2.17</ecNumber>
    </recommendedName>
</protein>
<dbReference type="CDD" id="cd13595">
    <property type="entry name" value="PBP2_HisGs"/>
    <property type="match status" value="1"/>
</dbReference>
<dbReference type="FunCoup" id="A0A0M8KBX5">
    <property type="interactions" value="388"/>
</dbReference>
<feature type="domain" description="ATP phosphoribosyltransferase catalytic" evidence="16">
    <location>
        <begin position="58"/>
        <end position="216"/>
    </location>
</feature>
<dbReference type="GO" id="GO:0003879">
    <property type="term" value="F:ATP phosphoribosyltransferase activity"/>
    <property type="evidence" value="ECO:0007669"/>
    <property type="project" value="UniProtKB-UniRule"/>
</dbReference>
<keyword evidence="12" id="KW-0067">ATP-binding</keyword>
<evidence type="ECO:0000256" key="11">
    <source>
        <dbReference type="ARBA" id="ARBA00022741"/>
    </source>
</evidence>
<comment type="similarity">
    <text evidence="4">Belongs to the ATP phosphoribosyltransferase family. Short subfamily.</text>
</comment>
<dbReference type="Gene3D" id="3.40.190.10">
    <property type="entry name" value="Periplasmic binding protein-like II"/>
    <property type="match status" value="2"/>
</dbReference>
<keyword evidence="10 17" id="KW-0808">Transferase</keyword>
<dbReference type="PANTHER" id="PTHR21403:SF8">
    <property type="entry name" value="ATP PHOSPHORIBOSYLTRANSFERASE"/>
    <property type="match status" value="1"/>
</dbReference>
<dbReference type="InterPro" id="IPR024893">
    <property type="entry name" value="ATP_PRibTrfase_HisG_short"/>
</dbReference>
<dbReference type="InterPro" id="IPR013820">
    <property type="entry name" value="ATP_PRibTrfase_cat"/>
</dbReference>
<organism evidence="17 19">
    <name type="scientific">Ardenticatena maritima</name>
    <dbReference type="NCBI Taxonomy" id="872965"/>
    <lineage>
        <taxon>Bacteria</taxon>
        <taxon>Bacillati</taxon>
        <taxon>Chloroflexota</taxon>
        <taxon>Ardenticatenia</taxon>
        <taxon>Ardenticatenales</taxon>
        <taxon>Ardenticatenaceae</taxon>
        <taxon>Ardenticatena</taxon>
    </lineage>
</organism>
<comment type="catalytic activity">
    <reaction evidence="1">
        <text>1-(5-phospho-beta-D-ribosyl)-ATP + diphosphate = 5-phospho-alpha-D-ribose 1-diphosphate + ATP</text>
        <dbReference type="Rhea" id="RHEA:18473"/>
        <dbReference type="ChEBI" id="CHEBI:30616"/>
        <dbReference type="ChEBI" id="CHEBI:33019"/>
        <dbReference type="ChEBI" id="CHEBI:58017"/>
        <dbReference type="ChEBI" id="CHEBI:73183"/>
        <dbReference type="EC" id="2.4.2.17"/>
    </reaction>
</comment>
<evidence type="ECO:0000256" key="7">
    <source>
        <dbReference type="ARBA" id="ARBA00022490"/>
    </source>
</evidence>
<evidence type="ECO:0000256" key="13">
    <source>
        <dbReference type="ARBA" id="ARBA00023102"/>
    </source>
</evidence>
<dbReference type="EC" id="2.4.2.17" evidence="5 15"/>
<comment type="caution">
    <text evidence="17">The sequence shown here is derived from an EMBL/GenBank/DDBJ whole genome shotgun (WGS) entry which is preliminary data.</text>
</comment>
<keyword evidence="7" id="KW-0963">Cytoplasm</keyword>
<dbReference type="NCBIfam" id="TIGR00070">
    <property type="entry name" value="hisG"/>
    <property type="match status" value="1"/>
</dbReference>
<evidence type="ECO:0000256" key="12">
    <source>
        <dbReference type="ARBA" id="ARBA00022840"/>
    </source>
</evidence>
<reference evidence="19" key="3">
    <citation type="submission" date="2015-08" db="EMBL/GenBank/DDBJ databases">
        <title>Draft Genome Sequence of a Heterotrophic Facultative Anaerobic Bacterium Ardenticatena maritima Strain 110S.</title>
        <authorList>
            <person name="Kawaichi S."/>
            <person name="Yoshida T."/>
            <person name="Sako Y."/>
            <person name="Nakamura R."/>
        </authorList>
    </citation>
    <scope>NUCLEOTIDE SEQUENCE [LARGE SCALE GENOMIC DNA]</scope>
    <source>
        <strain evidence="19">110S</strain>
    </source>
</reference>
<dbReference type="GO" id="GO:0000105">
    <property type="term" value="P:L-histidine biosynthetic process"/>
    <property type="evidence" value="ECO:0007669"/>
    <property type="project" value="UniProtKB-UniRule"/>
</dbReference>
<evidence type="ECO:0000313" key="18">
    <source>
        <dbReference type="EMBL" id="KPL88388.1"/>
    </source>
</evidence>
<dbReference type="PANTHER" id="PTHR21403">
    <property type="entry name" value="ATP PHOSPHORIBOSYLTRANSFERASE ATP-PRTASE"/>
    <property type="match status" value="1"/>
</dbReference>
<dbReference type="SUPFAM" id="SSF53850">
    <property type="entry name" value="Periplasmic binding protein-like II"/>
    <property type="match status" value="1"/>
</dbReference>
<comment type="function">
    <text evidence="14">Catalyzes the condensation of ATP and 5-phosphoribose 1-diphosphate to form N'-(5'-phosphoribosyl)-ATP (PR-ATP). Has a crucial role in the pathway because the rate of histidine biosynthesis seems to be controlled primarily by regulation of HisG enzymatic activity.</text>
</comment>
<dbReference type="InterPro" id="IPR018198">
    <property type="entry name" value="ATP_PRibTrfase_CS"/>
</dbReference>
<keyword evidence="9 17" id="KW-0328">Glycosyltransferase</keyword>
<evidence type="ECO:0000313" key="17">
    <source>
        <dbReference type="EMBL" id="GAP64436.1"/>
    </source>
</evidence>
<evidence type="ECO:0000256" key="5">
    <source>
        <dbReference type="ARBA" id="ARBA00011946"/>
    </source>
</evidence>
<dbReference type="InterPro" id="IPR001348">
    <property type="entry name" value="ATP_PRibTrfase_HisG"/>
</dbReference>
<proteinExistence type="inferred from homology"/>
<name>A0A0M8KBX5_9CHLR</name>
<dbReference type="EMBL" id="BBZA01000265">
    <property type="protein sequence ID" value="GAP64436.1"/>
    <property type="molecule type" value="Genomic_DNA"/>
</dbReference>
<dbReference type="Proteomes" id="UP000050502">
    <property type="component" value="Unassembled WGS sequence"/>
</dbReference>
<evidence type="ECO:0000256" key="8">
    <source>
        <dbReference type="ARBA" id="ARBA00022605"/>
    </source>
</evidence>
<dbReference type="GO" id="GO:0005524">
    <property type="term" value="F:ATP binding"/>
    <property type="evidence" value="ECO:0007669"/>
    <property type="project" value="UniProtKB-KW"/>
</dbReference>
<dbReference type="EMBL" id="LGKN01000004">
    <property type="protein sequence ID" value="KPL88388.1"/>
    <property type="molecule type" value="Genomic_DNA"/>
</dbReference>
<dbReference type="PROSITE" id="PS01316">
    <property type="entry name" value="ATP_P_PHORIBOSYLTR"/>
    <property type="match status" value="1"/>
</dbReference>
<evidence type="ECO:0000259" key="16">
    <source>
        <dbReference type="Pfam" id="PF01634"/>
    </source>
</evidence>
<comment type="pathway">
    <text evidence="3">Amino-acid biosynthesis; L-histidine biosynthesis; L-histidine from 5-phospho-alpha-D-ribose 1-diphosphate: step 1/9.</text>
</comment>
<dbReference type="AlphaFoldDB" id="A0A0M8KBX5"/>
<evidence type="ECO:0000256" key="15">
    <source>
        <dbReference type="NCBIfam" id="TIGR00070"/>
    </source>
</evidence>
<keyword evidence="8" id="KW-0028">Amino-acid biosynthesis</keyword>
<evidence type="ECO:0000313" key="20">
    <source>
        <dbReference type="Proteomes" id="UP000050502"/>
    </source>
</evidence>
<dbReference type="Proteomes" id="UP000037784">
    <property type="component" value="Unassembled WGS sequence"/>
</dbReference>
<gene>
    <name evidence="17" type="primary">hisG</name>
    <name evidence="17" type="ORF">ARMA_2859</name>
    <name evidence="18" type="ORF">SE16_06115</name>
</gene>
<comment type="subcellular location">
    <subcellularLocation>
        <location evidence="2">Cytoplasm</location>
    </subcellularLocation>
</comment>
<dbReference type="InParanoid" id="A0A0M8KBX5"/>
<evidence type="ECO:0000256" key="10">
    <source>
        <dbReference type="ARBA" id="ARBA00022679"/>
    </source>
</evidence>
<evidence type="ECO:0000256" key="1">
    <source>
        <dbReference type="ARBA" id="ARBA00000915"/>
    </source>
</evidence>
<dbReference type="GO" id="GO:0005737">
    <property type="term" value="C:cytoplasm"/>
    <property type="evidence" value="ECO:0007669"/>
    <property type="project" value="UniProtKB-SubCell"/>
</dbReference>
<reference evidence="17 19" key="1">
    <citation type="journal article" date="2015" name="Genome Announc.">
        <title>Draft Genome Sequence of a Heterotrophic Facultative Anaerobic Thermophilic Bacterium, Ardenticatena maritima Strain 110ST.</title>
        <authorList>
            <person name="Kawaichi S."/>
            <person name="Yoshida T."/>
            <person name="Sako Y."/>
            <person name="Nakamura R."/>
        </authorList>
    </citation>
    <scope>NUCLEOTIDE SEQUENCE [LARGE SCALE GENOMIC DNA]</scope>
    <source>
        <strain evidence="17 19">110S</strain>
    </source>
</reference>
<evidence type="ECO:0000313" key="19">
    <source>
        <dbReference type="Proteomes" id="UP000037784"/>
    </source>
</evidence>
<dbReference type="Pfam" id="PF01634">
    <property type="entry name" value="HisG"/>
    <property type="match status" value="1"/>
</dbReference>
<dbReference type="RefSeq" id="WP_054494114.1">
    <property type="nucleotide sequence ID" value="NZ_BBZA01000265.1"/>
</dbReference>
<evidence type="ECO:0000256" key="3">
    <source>
        <dbReference type="ARBA" id="ARBA00004667"/>
    </source>
</evidence>
<evidence type="ECO:0000256" key="9">
    <source>
        <dbReference type="ARBA" id="ARBA00022676"/>
    </source>
</evidence>
<dbReference type="PATRIC" id="fig|872965.6.peg.1257"/>
<evidence type="ECO:0000256" key="6">
    <source>
        <dbReference type="ARBA" id="ARBA00020998"/>
    </source>
</evidence>
<keyword evidence="19" id="KW-1185">Reference proteome</keyword>
<keyword evidence="11" id="KW-0547">Nucleotide-binding</keyword>
<evidence type="ECO:0000256" key="4">
    <source>
        <dbReference type="ARBA" id="ARBA00009489"/>
    </source>
</evidence>
<accession>A0A0M8KBX5</accession>
<sequence length="227" mass="24849">MVIDRPLVLALGKGRMFEETTRLFDTIGFDMEPVRRAKKERKMLADEGGGRLRVLLAKDADVPVYVEHGVADMGIVGRDVLWESGADVLVPLLLGALLPSSRCRMVLAGPARWRGRNLCAEPSLTIATKYPNIARHYVWERGLSADVLGLSGNIELACTSGLADLIVDIVQTGTTLRENNLVELETILQVEAALIVNRAAHKLRPHDIQPIVQALETLLDAAMQPNS</sequence>
<evidence type="ECO:0000256" key="2">
    <source>
        <dbReference type="ARBA" id="ARBA00004496"/>
    </source>
</evidence>
<evidence type="ECO:0000256" key="14">
    <source>
        <dbReference type="ARBA" id="ARBA00024861"/>
    </source>
</evidence>
<reference evidence="18 20" key="2">
    <citation type="submission" date="2015-07" db="EMBL/GenBank/DDBJ databases">
        <title>Whole genome sequence of Ardenticatena maritima DSM 23922.</title>
        <authorList>
            <person name="Hemp J."/>
            <person name="Ward L.M."/>
            <person name="Pace L.A."/>
            <person name="Fischer W.W."/>
        </authorList>
    </citation>
    <scope>NUCLEOTIDE SEQUENCE [LARGE SCALE GENOMIC DNA]</scope>
    <source>
        <strain evidence="18 20">110S</strain>
    </source>
</reference>